<dbReference type="GO" id="GO:0030641">
    <property type="term" value="P:regulation of cellular pH"/>
    <property type="evidence" value="ECO:0007669"/>
    <property type="project" value="TreeGrafter"/>
</dbReference>
<protein>
    <submittedName>
        <fullName evidence="4">Uncharacterized protein, isoform A</fullName>
        <ecNumber evidence="4">3.6.3.14</ecNumber>
    </submittedName>
</protein>
<dbReference type="HOGENOM" id="CLU_662718_0_0_1"/>
<evidence type="ECO:0000256" key="1">
    <source>
        <dbReference type="SAM" id="MobiDB-lite"/>
    </source>
</evidence>
<dbReference type="PANTHER" id="PTHR12471">
    <property type="entry name" value="VACUOLAR ATP SYNTHASE SUBUNIT S1"/>
    <property type="match status" value="1"/>
</dbReference>
<reference evidence="4 5" key="2">
    <citation type="journal article" date="2007" name="PLoS Biol.">
        <title>Principles of genome evolution in the Drosophila melanogaster species group.</title>
        <authorList>
            <person name="Ranz J.M."/>
            <person name="Maurin D."/>
            <person name="Chan Y.S."/>
            <person name="von Grotthuss M."/>
            <person name="Hillier L.W."/>
            <person name="Roote J."/>
            <person name="Ashburner M."/>
            <person name="Bergman C.M."/>
        </authorList>
    </citation>
    <scope>NUCLEOTIDE SEQUENCE [LARGE SCALE GENOMIC DNA]</scope>
    <source>
        <strain evidence="5">Tai18E2 / Tucson 14021-0261.01</strain>
    </source>
</reference>
<feature type="transmembrane region" description="Helical" evidence="2">
    <location>
        <begin position="278"/>
        <end position="300"/>
    </location>
</feature>
<keyword evidence="4" id="KW-0378">Hydrolase</keyword>
<dbReference type="GO" id="GO:0001671">
    <property type="term" value="F:ATPase activator activity"/>
    <property type="evidence" value="ECO:0007669"/>
    <property type="project" value="TreeGrafter"/>
</dbReference>
<dbReference type="AlphaFoldDB" id="B4P219"/>
<dbReference type="PANTHER" id="PTHR12471:SF7">
    <property type="entry name" value="V-TYPE PROTON ATPASE SUBUNIT S1"/>
    <property type="match status" value="1"/>
</dbReference>
<dbReference type="eggNOG" id="KOG3868">
    <property type="taxonomic scope" value="Eukaryota"/>
</dbReference>
<feature type="chain" id="PRO_5002820695" evidence="3">
    <location>
        <begin position="19"/>
        <end position="427"/>
    </location>
</feature>
<dbReference type="Proteomes" id="UP000002282">
    <property type="component" value="Chromosome 2L"/>
</dbReference>
<proteinExistence type="predicted"/>
<gene>
    <name evidence="4" type="primary">Dyak\GE12261</name>
    <name evidence="4" type="synonym">dyak_GLEANR_1253</name>
    <name evidence="4" type="synonym">GE12261</name>
    <name evidence="4" type="ORF">Dyak_GE12261</name>
</gene>
<dbReference type="OrthoDB" id="7863632at2759"/>
<sequence>MYFFASLLFIIPICSVAAKVTSSPPVLVWGVDTPKASSIFRPVKTTQFQKIIGKLQANNMIIIYLASELAAKDINCDVCFPYLSKIQPMNFYSQVEEPLKAVEQVAEQTEEIIWHHPQVSEIGSLEAEMELSCQKGQIHAFSFNDRNVVAHDAAMAVATYQFTDCPVVHVYTAYTEEDKALQHRKSHKTKAMPIKSEASKNLDGKPSAGDSKPGQLVSYGQADNMTVLRHEMVVLAFRNILLANKKRPSVLSAFNRTNVVLIPGSEKVQVGLLNGLDIFGGIVLVLNTELSPLVMELMPSQGNWYMTRMIFMNNTHYPRDLIFFGFMFSLCCTDITMYSPLAGRLSFFDFHLDILWQDKDSGLDLDYEVKPCWDCNILMTPTLTQTIFVVLIILAVFWGGMAMILSIGRNHMLQNANDPDLHIKTDT</sequence>
<organism evidence="4 5">
    <name type="scientific">Drosophila yakuba</name>
    <name type="common">Fruit fly</name>
    <dbReference type="NCBI Taxonomy" id="7245"/>
    <lineage>
        <taxon>Eukaryota</taxon>
        <taxon>Metazoa</taxon>
        <taxon>Ecdysozoa</taxon>
        <taxon>Arthropoda</taxon>
        <taxon>Hexapoda</taxon>
        <taxon>Insecta</taxon>
        <taxon>Pterygota</taxon>
        <taxon>Neoptera</taxon>
        <taxon>Endopterygota</taxon>
        <taxon>Diptera</taxon>
        <taxon>Brachycera</taxon>
        <taxon>Muscomorpha</taxon>
        <taxon>Ephydroidea</taxon>
        <taxon>Drosophilidae</taxon>
        <taxon>Drosophila</taxon>
        <taxon>Sophophora</taxon>
    </lineage>
</organism>
<name>B4P219_DROYA</name>
<keyword evidence="2" id="KW-0472">Membrane</keyword>
<dbReference type="PhylomeDB" id="B4P219"/>
<dbReference type="KEGG" id="dya:Dyak_GE12261"/>
<dbReference type="InterPro" id="IPR008388">
    <property type="entry name" value="Ac45_acc_su"/>
</dbReference>
<evidence type="ECO:0000313" key="5">
    <source>
        <dbReference type="Proteomes" id="UP000002282"/>
    </source>
</evidence>
<dbReference type="EMBL" id="CM000157">
    <property type="protein sequence ID" value="EDW88190.1"/>
    <property type="molecule type" value="Genomic_DNA"/>
</dbReference>
<keyword evidence="2" id="KW-0812">Transmembrane</keyword>
<keyword evidence="5" id="KW-1185">Reference proteome</keyword>
<dbReference type="GO" id="GO:0033176">
    <property type="term" value="C:proton-transporting V-type ATPase complex"/>
    <property type="evidence" value="ECO:0007669"/>
    <property type="project" value="TreeGrafter"/>
</dbReference>
<evidence type="ECO:0000313" key="4">
    <source>
        <dbReference type="EMBL" id="EDW88190.1"/>
    </source>
</evidence>
<keyword evidence="3" id="KW-0732">Signal</keyword>
<dbReference type="EC" id="3.6.3.14" evidence="4"/>
<dbReference type="OMA" id="DINCDVC"/>
<feature type="transmembrane region" description="Helical" evidence="2">
    <location>
        <begin position="387"/>
        <end position="407"/>
    </location>
</feature>
<evidence type="ECO:0000256" key="2">
    <source>
        <dbReference type="SAM" id="Phobius"/>
    </source>
</evidence>
<feature type="signal peptide" evidence="3">
    <location>
        <begin position="1"/>
        <end position="18"/>
    </location>
</feature>
<keyword evidence="2" id="KW-1133">Transmembrane helix</keyword>
<dbReference type="GO" id="GO:0016787">
    <property type="term" value="F:hydrolase activity"/>
    <property type="evidence" value="ECO:0007669"/>
    <property type="project" value="UniProtKB-KW"/>
</dbReference>
<accession>B4P219</accession>
<evidence type="ECO:0000256" key="3">
    <source>
        <dbReference type="SAM" id="SignalP"/>
    </source>
</evidence>
<feature type="region of interest" description="Disordered" evidence="1">
    <location>
        <begin position="181"/>
        <end position="215"/>
    </location>
</feature>
<feature type="transmembrane region" description="Helical" evidence="2">
    <location>
        <begin position="321"/>
        <end position="341"/>
    </location>
</feature>
<reference evidence="4 5" key="1">
    <citation type="journal article" date="2007" name="Nature">
        <title>Evolution of genes and genomes on the Drosophila phylogeny.</title>
        <authorList>
            <consortium name="Drosophila 12 Genomes Consortium"/>
            <person name="Clark A.G."/>
            <person name="Eisen M.B."/>
            <person name="Smith D.R."/>
            <person name="Bergman C.M."/>
            <person name="Oliver B."/>
            <person name="Markow T.A."/>
            <person name="Kaufman T.C."/>
            <person name="Kellis M."/>
            <person name="Gelbart W."/>
            <person name="Iyer V.N."/>
            <person name="Pollard D.A."/>
            <person name="Sackton T.B."/>
            <person name="Larracuente A.M."/>
            <person name="Singh N.D."/>
            <person name="Abad J.P."/>
            <person name="Abt D.N."/>
            <person name="Adryan B."/>
            <person name="Aguade M."/>
            <person name="Akashi H."/>
            <person name="Anderson W.W."/>
            <person name="Aquadro C.F."/>
            <person name="Ardell D.H."/>
            <person name="Arguello R."/>
            <person name="Artieri C.G."/>
            <person name="Barbash D.A."/>
            <person name="Barker D."/>
            <person name="Barsanti P."/>
            <person name="Batterham P."/>
            <person name="Batzoglou S."/>
            <person name="Begun D."/>
            <person name="Bhutkar A."/>
            <person name="Blanco E."/>
            <person name="Bosak S.A."/>
            <person name="Bradley R.K."/>
            <person name="Brand A.D."/>
            <person name="Brent M.R."/>
            <person name="Brooks A.N."/>
            <person name="Brown R.H."/>
            <person name="Butlin R.K."/>
            <person name="Caggese C."/>
            <person name="Calvi B.R."/>
            <person name="Bernardo de Carvalho A."/>
            <person name="Caspi A."/>
            <person name="Castrezana S."/>
            <person name="Celniker S.E."/>
            <person name="Chang J.L."/>
            <person name="Chapple C."/>
            <person name="Chatterji S."/>
            <person name="Chinwalla A."/>
            <person name="Civetta A."/>
            <person name="Clifton S.W."/>
            <person name="Comeron J.M."/>
            <person name="Costello J.C."/>
            <person name="Coyne J.A."/>
            <person name="Daub J."/>
            <person name="David R.G."/>
            <person name="Delcher A.L."/>
            <person name="Delehaunty K."/>
            <person name="Do C.B."/>
            <person name="Ebling H."/>
            <person name="Edwards K."/>
            <person name="Eickbush T."/>
            <person name="Evans J.D."/>
            <person name="Filipski A."/>
            <person name="Findeiss S."/>
            <person name="Freyhult E."/>
            <person name="Fulton L."/>
            <person name="Fulton R."/>
            <person name="Garcia A.C."/>
            <person name="Gardiner A."/>
            <person name="Garfield D.A."/>
            <person name="Garvin B.E."/>
            <person name="Gibson G."/>
            <person name="Gilbert D."/>
            <person name="Gnerre S."/>
            <person name="Godfrey J."/>
            <person name="Good R."/>
            <person name="Gotea V."/>
            <person name="Gravely B."/>
            <person name="Greenberg A.J."/>
            <person name="Griffiths-Jones S."/>
            <person name="Gross S."/>
            <person name="Guigo R."/>
            <person name="Gustafson E.A."/>
            <person name="Haerty W."/>
            <person name="Hahn M.W."/>
            <person name="Halligan D.L."/>
            <person name="Halpern A.L."/>
            <person name="Halter G.M."/>
            <person name="Han M.V."/>
            <person name="Heger A."/>
            <person name="Hillier L."/>
            <person name="Hinrichs A.S."/>
            <person name="Holmes I."/>
            <person name="Hoskins R.A."/>
            <person name="Hubisz M.J."/>
            <person name="Hultmark D."/>
            <person name="Huntley M.A."/>
            <person name="Jaffe D.B."/>
            <person name="Jagadeeshan S."/>
            <person name="Jeck W.R."/>
            <person name="Johnson J."/>
            <person name="Jones C.D."/>
            <person name="Jordan W.C."/>
            <person name="Karpen G.H."/>
            <person name="Kataoka E."/>
            <person name="Keightley P.D."/>
            <person name="Kheradpour P."/>
            <person name="Kirkness E.F."/>
            <person name="Koerich L.B."/>
            <person name="Kristiansen K."/>
            <person name="Kudrna D."/>
            <person name="Kulathinal R.J."/>
            <person name="Kumar S."/>
            <person name="Kwok R."/>
            <person name="Lander E."/>
            <person name="Langley C.H."/>
            <person name="Lapoint R."/>
            <person name="Lazzaro B.P."/>
            <person name="Lee S.J."/>
            <person name="Levesque L."/>
            <person name="Li R."/>
            <person name="Lin C.F."/>
            <person name="Lin M.F."/>
            <person name="Lindblad-Toh K."/>
            <person name="Llopart A."/>
            <person name="Long M."/>
            <person name="Low L."/>
            <person name="Lozovsky E."/>
            <person name="Lu J."/>
            <person name="Luo M."/>
            <person name="Machado C.A."/>
            <person name="Makalowski W."/>
            <person name="Marzo M."/>
            <person name="Matsuda M."/>
            <person name="Matzkin L."/>
            <person name="McAllister B."/>
            <person name="McBride C.S."/>
            <person name="McKernan B."/>
            <person name="McKernan K."/>
            <person name="Mendez-Lago M."/>
            <person name="Minx P."/>
            <person name="Mollenhauer M.U."/>
            <person name="Montooth K."/>
            <person name="Mount S.M."/>
            <person name="Mu X."/>
            <person name="Myers E."/>
            <person name="Negre B."/>
            <person name="Newfeld S."/>
            <person name="Nielsen R."/>
            <person name="Noor M.A."/>
            <person name="O'Grady P."/>
            <person name="Pachter L."/>
            <person name="Papaceit M."/>
            <person name="Parisi M.J."/>
            <person name="Parisi M."/>
            <person name="Parts L."/>
            <person name="Pedersen J.S."/>
            <person name="Pesole G."/>
            <person name="Phillippy A.M."/>
            <person name="Ponting C.P."/>
            <person name="Pop M."/>
            <person name="Porcelli D."/>
            <person name="Powell J.R."/>
            <person name="Prohaska S."/>
            <person name="Pruitt K."/>
            <person name="Puig M."/>
            <person name="Quesneville H."/>
            <person name="Ram K.R."/>
            <person name="Rand D."/>
            <person name="Rasmussen M.D."/>
            <person name="Reed L.K."/>
            <person name="Reenan R."/>
            <person name="Reily A."/>
            <person name="Remington K.A."/>
            <person name="Rieger T.T."/>
            <person name="Ritchie M.G."/>
            <person name="Robin C."/>
            <person name="Rogers Y.H."/>
            <person name="Rohde C."/>
            <person name="Rozas J."/>
            <person name="Rubenfield M.J."/>
            <person name="Ruiz A."/>
            <person name="Russo S."/>
            <person name="Salzberg S.L."/>
            <person name="Sanchez-Gracia A."/>
            <person name="Saranga D.J."/>
            <person name="Sato H."/>
            <person name="Schaeffer S.W."/>
            <person name="Schatz M.C."/>
            <person name="Schlenke T."/>
            <person name="Schwartz R."/>
            <person name="Segarra C."/>
            <person name="Singh R.S."/>
            <person name="Sirot L."/>
            <person name="Sirota M."/>
            <person name="Sisneros N.B."/>
            <person name="Smith C.D."/>
            <person name="Smith T.F."/>
            <person name="Spieth J."/>
            <person name="Stage D.E."/>
            <person name="Stark A."/>
            <person name="Stephan W."/>
            <person name="Strausberg R.L."/>
            <person name="Strempel S."/>
            <person name="Sturgill D."/>
            <person name="Sutton G."/>
            <person name="Sutton G.G."/>
            <person name="Tao W."/>
            <person name="Teichmann S."/>
            <person name="Tobari Y.N."/>
            <person name="Tomimura Y."/>
            <person name="Tsolas J.M."/>
            <person name="Valente V.L."/>
            <person name="Venter E."/>
            <person name="Venter J.C."/>
            <person name="Vicario S."/>
            <person name="Vieira F.G."/>
            <person name="Vilella A.J."/>
            <person name="Villasante A."/>
            <person name="Walenz B."/>
            <person name="Wang J."/>
            <person name="Wasserman M."/>
            <person name="Watts T."/>
            <person name="Wilson D."/>
            <person name="Wilson R.K."/>
            <person name="Wing R.A."/>
            <person name="Wolfner M.F."/>
            <person name="Wong A."/>
            <person name="Wong G.K."/>
            <person name="Wu C.I."/>
            <person name="Wu G."/>
            <person name="Yamamoto D."/>
            <person name="Yang H.P."/>
            <person name="Yang S.P."/>
            <person name="Yorke J.A."/>
            <person name="Yoshida K."/>
            <person name="Zdobnov E."/>
            <person name="Zhang P."/>
            <person name="Zhang Y."/>
            <person name="Zimin A.V."/>
            <person name="Baldwin J."/>
            <person name="Abdouelleil A."/>
            <person name="Abdulkadir J."/>
            <person name="Abebe A."/>
            <person name="Abera B."/>
            <person name="Abreu J."/>
            <person name="Acer S.C."/>
            <person name="Aftuck L."/>
            <person name="Alexander A."/>
            <person name="An P."/>
            <person name="Anderson E."/>
            <person name="Anderson S."/>
            <person name="Arachi H."/>
            <person name="Azer M."/>
            <person name="Bachantsang P."/>
            <person name="Barry A."/>
            <person name="Bayul T."/>
            <person name="Berlin A."/>
            <person name="Bessette D."/>
            <person name="Bloom T."/>
            <person name="Blye J."/>
            <person name="Boguslavskiy L."/>
            <person name="Bonnet C."/>
            <person name="Boukhgalter B."/>
            <person name="Bourzgui I."/>
            <person name="Brown A."/>
            <person name="Cahill P."/>
            <person name="Channer S."/>
            <person name="Cheshatsang Y."/>
            <person name="Chuda L."/>
            <person name="Citroen M."/>
            <person name="Collymore A."/>
            <person name="Cooke P."/>
            <person name="Costello M."/>
            <person name="D'Aco K."/>
            <person name="Daza R."/>
            <person name="De Haan G."/>
            <person name="DeGray S."/>
            <person name="DeMaso C."/>
            <person name="Dhargay N."/>
            <person name="Dooley K."/>
            <person name="Dooley E."/>
            <person name="Doricent M."/>
            <person name="Dorje P."/>
            <person name="Dorjee K."/>
            <person name="Dupes A."/>
            <person name="Elong R."/>
            <person name="Falk J."/>
            <person name="Farina A."/>
            <person name="Faro S."/>
            <person name="Ferguson D."/>
            <person name="Fisher S."/>
            <person name="Foley C.D."/>
            <person name="Franke A."/>
            <person name="Friedrich D."/>
            <person name="Gadbois L."/>
            <person name="Gearin G."/>
            <person name="Gearin C.R."/>
            <person name="Giannoukos G."/>
            <person name="Goode T."/>
            <person name="Graham J."/>
            <person name="Grandbois E."/>
            <person name="Grewal S."/>
            <person name="Gyaltsen K."/>
            <person name="Hafez N."/>
            <person name="Hagos B."/>
            <person name="Hall J."/>
            <person name="Henson C."/>
            <person name="Hollinger A."/>
            <person name="Honan T."/>
            <person name="Huard M.D."/>
            <person name="Hughes L."/>
            <person name="Hurhula B."/>
            <person name="Husby M.E."/>
            <person name="Kamat A."/>
            <person name="Kanga B."/>
            <person name="Kashin S."/>
            <person name="Khazanovich D."/>
            <person name="Kisner P."/>
            <person name="Lance K."/>
            <person name="Lara M."/>
            <person name="Lee W."/>
            <person name="Lennon N."/>
            <person name="Letendre F."/>
            <person name="LeVine R."/>
            <person name="Lipovsky A."/>
            <person name="Liu X."/>
            <person name="Liu J."/>
            <person name="Liu S."/>
            <person name="Lokyitsang T."/>
            <person name="Lokyitsang Y."/>
            <person name="Lubonja R."/>
            <person name="Lui A."/>
            <person name="MacDonald P."/>
            <person name="Magnisalis V."/>
            <person name="Maru K."/>
            <person name="Matthews C."/>
            <person name="McCusker W."/>
            <person name="McDonough S."/>
            <person name="Mehta T."/>
            <person name="Meldrim J."/>
            <person name="Meneus L."/>
            <person name="Mihai O."/>
            <person name="Mihalev A."/>
            <person name="Mihova T."/>
            <person name="Mittelman R."/>
            <person name="Mlenga V."/>
            <person name="Montmayeur A."/>
            <person name="Mulrain L."/>
            <person name="Navidi A."/>
            <person name="Naylor J."/>
            <person name="Negash T."/>
            <person name="Nguyen T."/>
            <person name="Nguyen N."/>
            <person name="Nicol R."/>
            <person name="Norbu C."/>
            <person name="Norbu N."/>
            <person name="Novod N."/>
            <person name="O'Neill B."/>
            <person name="Osman S."/>
            <person name="Markiewicz E."/>
            <person name="Oyono O.L."/>
            <person name="Patti C."/>
            <person name="Phunkhang P."/>
            <person name="Pierre F."/>
            <person name="Priest M."/>
            <person name="Raghuraman S."/>
            <person name="Rege F."/>
            <person name="Reyes R."/>
            <person name="Rise C."/>
            <person name="Rogov P."/>
            <person name="Ross K."/>
            <person name="Ryan E."/>
            <person name="Settipalli S."/>
            <person name="Shea T."/>
            <person name="Sherpa N."/>
            <person name="Shi L."/>
            <person name="Shih D."/>
            <person name="Sparrow T."/>
            <person name="Spaulding J."/>
            <person name="Stalker J."/>
            <person name="Stange-Thomann N."/>
            <person name="Stavropoulos S."/>
            <person name="Stone C."/>
            <person name="Strader C."/>
            <person name="Tesfaye S."/>
            <person name="Thomson T."/>
            <person name="Thoulutsang Y."/>
            <person name="Thoulutsang D."/>
            <person name="Topham K."/>
            <person name="Topping I."/>
            <person name="Tsamla T."/>
            <person name="Vassiliev H."/>
            <person name="Vo A."/>
            <person name="Wangchuk T."/>
            <person name="Wangdi T."/>
            <person name="Weiand M."/>
            <person name="Wilkinson J."/>
            <person name="Wilson A."/>
            <person name="Yadav S."/>
            <person name="Young G."/>
            <person name="Yu Q."/>
            <person name="Zembek L."/>
            <person name="Zhong D."/>
            <person name="Zimmer A."/>
            <person name="Zwirko Z."/>
            <person name="Jaffe D.B."/>
            <person name="Alvarez P."/>
            <person name="Brockman W."/>
            <person name="Butler J."/>
            <person name="Chin C."/>
            <person name="Gnerre S."/>
            <person name="Grabherr M."/>
            <person name="Kleber M."/>
            <person name="Mauceli E."/>
            <person name="MacCallum I."/>
        </authorList>
    </citation>
    <scope>NUCLEOTIDE SEQUENCE [LARGE SCALE GENOMIC DNA]</scope>
    <source>
        <strain evidence="5">Tai18E2 / Tucson 14021-0261.01</strain>
    </source>
</reference>